<dbReference type="Pfam" id="PF01547">
    <property type="entry name" value="SBP_bac_1"/>
    <property type="match status" value="1"/>
</dbReference>
<organism evidence="3 4">
    <name type="scientific">Candidatus Avoscillospira avistercoris</name>
    <dbReference type="NCBI Taxonomy" id="2840707"/>
    <lineage>
        <taxon>Bacteria</taxon>
        <taxon>Bacillati</taxon>
        <taxon>Bacillota</taxon>
        <taxon>Clostridia</taxon>
        <taxon>Eubacteriales</taxon>
        <taxon>Oscillospiraceae</taxon>
        <taxon>Oscillospiraceae incertae sedis</taxon>
        <taxon>Candidatus Avoscillospira</taxon>
    </lineage>
</organism>
<name>A0A9D1F8C8_9FIRM</name>
<keyword evidence="2" id="KW-0732">Signal</keyword>
<dbReference type="Gene3D" id="3.40.190.10">
    <property type="entry name" value="Periplasmic binding protein-like II"/>
    <property type="match status" value="1"/>
</dbReference>
<reference evidence="3" key="2">
    <citation type="journal article" date="2021" name="PeerJ">
        <title>Extensive microbial diversity within the chicken gut microbiome revealed by metagenomics and culture.</title>
        <authorList>
            <person name="Gilroy R."/>
            <person name="Ravi A."/>
            <person name="Getino M."/>
            <person name="Pursley I."/>
            <person name="Horton D.L."/>
            <person name="Alikhan N.F."/>
            <person name="Baker D."/>
            <person name="Gharbi K."/>
            <person name="Hall N."/>
            <person name="Watson M."/>
            <person name="Adriaenssens E.M."/>
            <person name="Foster-Nyarko E."/>
            <person name="Jarju S."/>
            <person name="Secka A."/>
            <person name="Antonio M."/>
            <person name="Oren A."/>
            <person name="Chaudhuri R.R."/>
            <person name="La Ragione R."/>
            <person name="Hildebrand F."/>
            <person name="Pallen M.J."/>
        </authorList>
    </citation>
    <scope>NUCLEOTIDE SEQUENCE</scope>
    <source>
        <strain evidence="3">ChiBcec16-1751</strain>
    </source>
</reference>
<proteinExistence type="predicted"/>
<dbReference type="EMBL" id="DVJJ01000040">
    <property type="protein sequence ID" value="HIS64144.1"/>
    <property type="molecule type" value="Genomic_DNA"/>
</dbReference>
<evidence type="ECO:0000313" key="4">
    <source>
        <dbReference type="Proteomes" id="UP000886741"/>
    </source>
</evidence>
<evidence type="ECO:0000313" key="3">
    <source>
        <dbReference type="EMBL" id="HIS64144.1"/>
    </source>
</evidence>
<dbReference type="SUPFAM" id="SSF53850">
    <property type="entry name" value="Periplasmic binding protein-like II"/>
    <property type="match status" value="1"/>
</dbReference>
<evidence type="ECO:0000256" key="2">
    <source>
        <dbReference type="SAM" id="SignalP"/>
    </source>
</evidence>
<dbReference type="AlphaFoldDB" id="A0A9D1F8C8"/>
<evidence type="ECO:0000256" key="1">
    <source>
        <dbReference type="SAM" id="MobiDB-lite"/>
    </source>
</evidence>
<gene>
    <name evidence="3" type="ORF">IAA83_02080</name>
</gene>
<dbReference type="InterPro" id="IPR050490">
    <property type="entry name" value="Bact_solute-bd_prot1"/>
</dbReference>
<feature type="chain" id="PRO_5039555551" evidence="2">
    <location>
        <begin position="25"/>
        <end position="466"/>
    </location>
</feature>
<dbReference type="PANTHER" id="PTHR43649:SF12">
    <property type="entry name" value="DIACETYLCHITOBIOSE BINDING PROTEIN DASA"/>
    <property type="match status" value="1"/>
</dbReference>
<dbReference type="PANTHER" id="PTHR43649">
    <property type="entry name" value="ARABINOSE-BINDING PROTEIN-RELATED"/>
    <property type="match status" value="1"/>
</dbReference>
<protein>
    <submittedName>
        <fullName evidence="3">Extracellular solute-binding protein</fullName>
    </submittedName>
</protein>
<comment type="caution">
    <text evidence="3">The sequence shown here is derived from an EMBL/GenBank/DDBJ whole genome shotgun (WGS) entry which is preliminary data.</text>
</comment>
<dbReference type="InterPro" id="IPR006059">
    <property type="entry name" value="SBP"/>
</dbReference>
<feature type="compositionally biased region" description="Low complexity" evidence="1">
    <location>
        <begin position="33"/>
        <end position="51"/>
    </location>
</feature>
<sequence>MKKMKRIVSAVLACACAFSLFTGCGGKETTADQGNQGSQTDQTGQTGGSTETTDELKGDIVFWHSFTQGPRMEKIQAAADEFMELHPGVNITIETFSWADFYTKWTTGLASGNVPDISSTVATQLVEMIDADAVIPVDDLIDEVGRDKFYENALREMTAEDGNCYGVPLYLNTEAMWYRKDLLEKYNLEVPQTWEQMYEAAKIITEGENGAVYGAAMPMGTNDMLATRWLHLYVRSAGETLITEDGKANLTSPTAIDGINYWVKIFKECSPADAINYNTLDEATLYYQGKLAFDFNTGFHISGVETNRPDLMEYIDCAPIPRVNEDDPVVGVETNTTPLVIWKNSEHPEICKEFIKFMYEEDRYVDFLLSVPVGMMSGIKGVTESEIYQSNETVQNFQHADEVLNQMLEGSTSIGMEYGPRAEAGLLTSQRVIEEMFQDIVMNDTPVEEAAKAAEDKLNDLFSTLG</sequence>
<feature type="signal peptide" evidence="2">
    <location>
        <begin position="1"/>
        <end position="24"/>
    </location>
</feature>
<accession>A0A9D1F8C8</accession>
<dbReference type="Proteomes" id="UP000886741">
    <property type="component" value="Unassembled WGS sequence"/>
</dbReference>
<dbReference type="PROSITE" id="PS51257">
    <property type="entry name" value="PROKAR_LIPOPROTEIN"/>
    <property type="match status" value="1"/>
</dbReference>
<feature type="region of interest" description="Disordered" evidence="1">
    <location>
        <begin position="29"/>
        <end position="52"/>
    </location>
</feature>
<reference evidence="3" key="1">
    <citation type="submission" date="2020-10" db="EMBL/GenBank/DDBJ databases">
        <authorList>
            <person name="Gilroy R."/>
        </authorList>
    </citation>
    <scope>NUCLEOTIDE SEQUENCE</scope>
    <source>
        <strain evidence="3">ChiBcec16-1751</strain>
    </source>
</reference>
<dbReference type="CDD" id="cd13585">
    <property type="entry name" value="PBP2_TMBP_like"/>
    <property type="match status" value="1"/>
</dbReference>